<protein>
    <submittedName>
        <fullName evidence="2">Methyltransferase domain-containing protein</fullName>
    </submittedName>
</protein>
<gene>
    <name evidence="2" type="ORF">GNP95_15040</name>
</gene>
<sequence>MKAKRVIQKTEEQLAQEWDNIALIRAEQIQSEQDLSYKYILLPGILSLIPNKSFTNIIDVGCGSGHLTQKLTWRGKNVTGVDLSEKNISIAQNKYSENNINFIHTSIESYAETIPNGLYDLAVANMTLMDVPSLENALGAVSRILCKNGEFVFSITHPCFWPFYWNYWDEEWFDYNNEIFIESSFKISLNSNEDIATTHIHRPLEYYIRTLKKYNFQINKFVEPLPTPDIESLYPEKWRFPRFLLVHCTTL</sequence>
<feature type="domain" description="Methyltransferase type 11" evidence="1">
    <location>
        <begin position="58"/>
        <end position="153"/>
    </location>
</feature>
<evidence type="ECO:0000313" key="2">
    <source>
        <dbReference type="EMBL" id="MUG46307.1"/>
    </source>
</evidence>
<dbReference type="InterPro" id="IPR013216">
    <property type="entry name" value="Methyltransf_11"/>
</dbReference>
<keyword evidence="2" id="KW-0489">Methyltransferase</keyword>
<dbReference type="GO" id="GO:0032259">
    <property type="term" value="P:methylation"/>
    <property type="evidence" value="ECO:0007669"/>
    <property type="project" value="UniProtKB-KW"/>
</dbReference>
<dbReference type="PANTHER" id="PTHR43861">
    <property type="entry name" value="TRANS-ACONITATE 2-METHYLTRANSFERASE-RELATED"/>
    <property type="match status" value="1"/>
</dbReference>
<dbReference type="Proteomes" id="UP000447876">
    <property type="component" value="Unassembled WGS sequence"/>
</dbReference>
<evidence type="ECO:0000313" key="3">
    <source>
        <dbReference type="Proteomes" id="UP000447876"/>
    </source>
</evidence>
<keyword evidence="2" id="KW-0808">Transferase</keyword>
<dbReference type="GO" id="GO:0008757">
    <property type="term" value="F:S-adenosylmethionine-dependent methyltransferase activity"/>
    <property type="evidence" value="ECO:0007669"/>
    <property type="project" value="InterPro"/>
</dbReference>
<name>A0A7X2Z2B9_9BACL</name>
<dbReference type="Gene3D" id="3.40.50.150">
    <property type="entry name" value="Vaccinia Virus protein VP39"/>
    <property type="match status" value="1"/>
</dbReference>
<dbReference type="OrthoDB" id="9791837at2"/>
<dbReference type="SUPFAM" id="SSF53335">
    <property type="entry name" value="S-adenosyl-L-methionine-dependent methyltransferases"/>
    <property type="match status" value="1"/>
</dbReference>
<organism evidence="2 3">
    <name type="scientific">Paenibacillus woosongensis</name>
    <dbReference type="NCBI Taxonomy" id="307580"/>
    <lineage>
        <taxon>Bacteria</taxon>
        <taxon>Bacillati</taxon>
        <taxon>Bacillota</taxon>
        <taxon>Bacilli</taxon>
        <taxon>Bacillales</taxon>
        <taxon>Paenibacillaceae</taxon>
        <taxon>Paenibacillus</taxon>
    </lineage>
</organism>
<dbReference type="EMBL" id="WNZW01000005">
    <property type="protein sequence ID" value="MUG46307.1"/>
    <property type="molecule type" value="Genomic_DNA"/>
</dbReference>
<dbReference type="InterPro" id="IPR029063">
    <property type="entry name" value="SAM-dependent_MTases_sf"/>
</dbReference>
<dbReference type="PANTHER" id="PTHR43861:SF1">
    <property type="entry name" value="TRANS-ACONITATE 2-METHYLTRANSFERASE"/>
    <property type="match status" value="1"/>
</dbReference>
<evidence type="ECO:0000259" key="1">
    <source>
        <dbReference type="Pfam" id="PF08241"/>
    </source>
</evidence>
<reference evidence="2 3" key="1">
    <citation type="submission" date="2019-11" db="EMBL/GenBank/DDBJ databases">
        <title>Draft genome sequences of five Paenibacillus species of dairy origin.</title>
        <authorList>
            <person name="Olajide A.M."/>
            <person name="Chen S."/>
            <person name="Lapointe G."/>
        </authorList>
    </citation>
    <scope>NUCLEOTIDE SEQUENCE [LARGE SCALE GENOMIC DNA]</scope>
    <source>
        <strain evidence="2 3">12CR55</strain>
    </source>
</reference>
<dbReference type="RefSeq" id="WP_155611696.1">
    <property type="nucleotide sequence ID" value="NZ_WNZW01000005.1"/>
</dbReference>
<comment type="caution">
    <text evidence="2">The sequence shown here is derived from an EMBL/GenBank/DDBJ whole genome shotgun (WGS) entry which is preliminary data.</text>
</comment>
<dbReference type="Pfam" id="PF08241">
    <property type="entry name" value="Methyltransf_11"/>
    <property type="match status" value="1"/>
</dbReference>
<dbReference type="CDD" id="cd02440">
    <property type="entry name" value="AdoMet_MTases"/>
    <property type="match status" value="1"/>
</dbReference>
<dbReference type="AlphaFoldDB" id="A0A7X2Z2B9"/>
<accession>A0A7X2Z2B9</accession>
<proteinExistence type="predicted"/>